<dbReference type="Pfam" id="PF14559">
    <property type="entry name" value="TPR_19"/>
    <property type="match status" value="1"/>
</dbReference>
<organism evidence="1 2">
    <name type="scientific">Planosporangium mesophilum</name>
    <dbReference type="NCBI Taxonomy" id="689768"/>
    <lineage>
        <taxon>Bacteria</taxon>
        <taxon>Bacillati</taxon>
        <taxon>Actinomycetota</taxon>
        <taxon>Actinomycetes</taxon>
        <taxon>Micromonosporales</taxon>
        <taxon>Micromonosporaceae</taxon>
        <taxon>Planosporangium</taxon>
    </lineage>
</organism>
<gene>
    <name evidence="1" type="ORF">Pme01_11300</name>
</gene>
<evidence type="ECO:0008006" key="3">
    <source>
        <dbReference type="Google" id="ProtNLM"/>
    </source>
</evidence>
<dbReference type="InterPro" id="IPR019734">
    <property type="entry name" value="TPR_rpt"/>
</dbReference>
<proteinExistence type="predicted"/>
<dbReference type="InterPro" id="IPR011990">
    <property type="entry name" value="TPR-like_helical_dom_sf"/>
</dbReference>
<evidence type="ECO:0000313" key="2">
    <source>
        <dbReference type="Proteomes" id="UP000599074"/>
    </source>
</evidence>
<dbReference type="AlphaFoldDB" id="A0A8J3T872"/>
<accession>A0A8J3T872</accession>
<dbReference type="SMART" id="SM00028">
    <property type="entry name" value="TPR"/>
    <property type="match status" value="2"/>
</dbReference>
<dbReference type="Gene3D" id="1.25.40.10">
    <property type="entry name" value="Tetratricopeptide repeat domain"/>
    <property type="match status" value="1"/>
</dbReference>
<dbReference type="SUPFAM" id="SSF48452">
    <property type="entry name" value="TPR-like"/>
    <property type="match status" value="1"/>
</dbReference>
<evidence type="ECO:0000313" key="1">
    <source>
        <dbReference type="EMBL" id="GII21533.1"/>
    </source>
</evidence>
<sequence length="145" mass="15815">MNGGGAVAGVHEILKGDGAVDLYAEYERAVRSFDAGDPIGAANTLAPVVAAEPDNTSVRLLLARAYYHSAQLRRAEEQLRWLIDRDPTDHYAHFVLGRTLERLGKPGEALPHLRMALAMRPLDDYADALRRVEARAAGRGGGTRR</sequence>
<dbReference type="EMBL" id="BOON01000008">
    <property type="protein sequence ID" value="GII21533.1"/>
    <property type="molecule type" value="Genomic_DNA"/>
</dbReference>
<protein>
    <recommendedName>
        <fullName evidence="3">Tetratricopeptide repeat protein</fullName>
    </recommendedName>
</protein>
<dbReference type="Proteomes" id="UP000599074">
    <property type="component" value="Unassembled WGS sequence"/>
</dbReference>
<comment type="caution">
    <text evidence="1">The sequence shown here is derived from an EMBL/GenBank/DDBJ whole genome shotgun (WGS) entry which is preliminary data.</text>
</comment>
<name>A0A8J3T872_9ACTN</name>
<reference evidence="1" key="1">
    <citation type="submission" date="2021-01" db="EMBL/GenBank/DDBJ databases">
        <title>Whole genome shotgun sequence of Planosporangium mesophilum NBRC 109066.</title>
        <authorList>
            <person name="Komaki H."/>
            <person name="Tamura T."/>
        </authorList>
    </citation>
    <scope>NUCLEOTIDE SEQUENCE</scope>
    <source>
        <strain evidence="1">NBRC 109066</strain>
    </source>
</reference>
<keyword evidence="2" id="KW-1185">Reference proteome</keyword>